<name>A0ABQ5QCQ9_9BACT</name>
<dbReference type="InterPro" id="IPR013830">
    <property type="entry name" value="SGNH_hydro"/>
</dbReference>
<dbReference type="Pfam" id="PF13472">
    <property type="entry name" value="Lipase_GDSL_2"/>
    <property type="match status" value="1"/>
</dbReference>
<dbReference type="Proteomes" id="UP001165069">
    <property type="component" value="Unassembled WGS sequence"/>
</dbReference>
<dbReference type="InterPro" id="IPR051532">
    <property type="entry name" value="Ester_Hydrolysis_Enzymes"/>
</dbReference>
<evidence type="ECO:0000313" key="3">
    <source>
        <dbReference type="Proteomes" id="UP001165069"/>
    </source>
</evidence>
<dbReference type="InterPro" id="IPR036514">
    <property type="entry name" value="SGNH_hydro_sf"/>
</dbReference>
<dbReference type="SUPFAM" id="SSF52266">
    <property type="entry name" value="SGNH hydrolase"/>
    <property type="match status" value="1"/>
</dbReference>
<protein>
    <submittedName>
        <fullName evidence="2">Lipase</fullName>
    </submittedName>
</protein>
<dbReference type="Gene3D" id="3.40.50.1110">
    <property type="entry name" value="SGNH hydrolase"/>
    <property type="match status" value="1"/>
</dbReference>
<reference evidence="2 3" key="1">
    <citation type="journal article" date="2023" name="Antonie Van Leeuwenhoek">
        <title>Mesoterricola silvestris gen. nov., sp. nov., Mesoterricola sediminis sp. nov., Geothrix oryzae sp. nov., Geothrix edaphica sp. nov., Geothrix rubra sp. nov., and Geothrix limicola sp. nov., six novel members of Acidobacteriota isolated from soils.</title>
        <authorList>
            <person name="Itoh H."/>
            <person name="Sugisawa Y."/>
            <person name="Mise K."/>
            <person name="Xu Z."/>
            <person name="Kuniyasu M."/>
            <person name="Ushijima N."/>
            <person name="Kawano K."/>
            <person name="Kobayashi E."/>
            <person name="Shiratori Y."/>
            <person name="Masuda Y."/>
            <person name="Senoo K."/>
        </authorList>
    </citation>
    <scope>NUCLEOTIDE SEQUENCE [LARGE SCALE GENOMIC DNA]</scope>
    <source>
        <strain evidence="2 3">Red804</strain>
    </source>
</reference>
<feature type="domain" description="SGNH hydrolase-type esterase" evidence="1">
    <location>
        <begin position="78"/>
        <end position="243"/>
    </location>
</feature>
<sequence>MRKIAMGLWVVSRFLSIRAEDVHPNSPTQVQIQARARLEAWRDSRQASLRDDWGELARYRAANQTLPAPKADESRVVFFGDSITEAWPLAQSFPGRPYVNRGISGQTTAQMLLRFRPDVINLKPRVVFILAGTNDISGNTGPTTDADILANLASMGDMATANGIRIVFCSILPVHNGTPQARDFYATRPMERIRGLNQGLQALCKAKGYAYLDAFTPMLDGRGFLKVDLAEDGLHPNGAGYRVLASLVESTLQNVLTKG</sequence>
<comment type="caution">
    <text evidence="2">The sequence shown here is derived from an EMBL/GenBank/DDBJ whole genome shotgun (WGS) entry which is preliminary data.</text>
</comment>
<evidence type="ECO:0000259" key="1">
    <source>
        <dbReference type="Pfam" id="PF13472"/>
    </source>
</evidence>
<dbReference type="EMBL" id="BSDE01000001">
    <property type="protein sequence ID" value="GLH72131.1"/>
    <property type="molecule type" value="Genomic_DNA"/>
</dbReference>
<dbReference type="PANTHER" id="PTHR30383:SF5">
    <property type="entry name" value="SGNH HYDROLASE-TYPE ESTERASE DOMAIN-CONTAINING PROTEIN"/>
    <property type="match status" value="1"/>
</dbReference>
<keyword evidence="3" id="KW-1185">Reference proteome</keyword>
<dbReference type="RefSeq" id="WP_285570204.1">
    <property type="nucleotide sequence ID" value="NZ_BSDE01000001.1"/>
</dbReference>
<gene>
    <name evidence="2" type="ORF">GETHLI_06330</name>
</gene>
<accession>A0ABQ5QCQ9</accession>
<organism evidence="2 3">
    <name type="scientific">Geothrix limicola</name>
    <dbReference type="NCBI Taxonomy" id="2927978"/>
    <lineage>
        <taxon>Bacteria</taxon>
        <taxon>Pseudomonadati</taxon>
        <taxon>Acidobacteriota</taxon>
        <taxon>Holophagae</taxon>
        <taxon>Holophagales</taxon>
        <taxon>Holophagaceae</taxon>
        <taxon>Geothrix</taxon>
    </lineage>
</organism>
<evidence type="ECO:0000313" key="2">
    <source>
        <dbReference type="EMBL" id="GLH72131.1"/>
    </source>
</evidence>
<proteinExistence type="predicted"/>
<dbReference type="PANTHER" id="PTHR30383">
    <property type="entry name" value="THIOESTERASE 1/PROTEASE 1/LYSOPHOSPHOLIPASE L1"/>
    <property type="match status" value="1"/>
</dbReference>